<dbReference type="RefSeq" id="WP_035016057.1">
    <property type="nucleotide sequence ID" value="NZ_ARZY01000042.1"/>
</dbReference>
<proteinExistence type="predicted"/>
<sequence>MEKMMLMSEVLSLPPIMQGVLGSAIFWLILKLGEVITSHFLKKVSLISSSFRDKVILSNTALNQVVMGDDPVNASAMAGWCLIHALKETIKGIIFIVIGLAFSPMSNVFLVAGCLGALFYFYVALTFVNLKWKN</sequence>
<evidence type="ECO:0000313" key="3">
    <source>
        <dbReference type="Proteomes" id="UP000019276"/>
    </source>
</evidence>
<keyword evidence="3" id="KW-1185">Reference proteome</keyword>
<organism evidence="2 3">
    <name type="scientific">Catenovulum agarivorans DS-2</name>
    <dbReference type="NCBI Taxonomy" id="1328313"/>
    <lineage>
        <taxon>Bacteria</taxon>
        <taxon>Pseudomonadati</taxon>
        <taxon>Pseudomonadota</taxon>
        <taxon>Gammaproteobacteria</taxon>
        <taxon>Alteromonadales</taxon>
        <taxon>Alteromonadaceae</taxon>
        <taxon>Catenovulum</taxon>
    </lineage>
</organism>
<feature type="transmembrane region" description="Helical" evidence="1">
    <location>
        <begin position="93"/>
        <end position="123"/>
    </location>
</feature>
<accession>W7QKL9</accession>
<evidence type="ECO:0000313" key="2">
    <source>
        <dbReference type="EMBL" id="EWH08608.1"/>
    </source>
</evidence>
<name>W7QKL9_9ALTE</name>
<keyword evidence="1" id="KW-1133">Transmembrane helix</keyword>
<dbReference type="EMBL" id="ARZY01000042">
    <property type="protein sequence ID" value="EWH08608.1"/>
    <property type="molecule type" value="Genomic_DNA"/>
</dbReference>
<reference evidence="2 3" key="1">
    <citation type="journal article" date="2014" name="Genome Announc.">
        <title>Draft Genome Sequence of the Agar-Degrading Bacterium Catenovulum sp. Strain DS-2, Isolated from Intestines of Haliotis diversicolor.</title>
        <authorList>
            <person name="Shan D."/>
            <person name="Li X."/>
            <person name="Gu Z."/>
            <person name="Wei G."/>
            <person name="Gao Z."/>
            <person name="Shao Z."/>
        </authorList>
    </citation>
    <scope>NUCLEOTIDE SEQUENCE [LARGE SCALE GENOMIC DNA]</scope>
    <source>
        <strain evidence="2 3">DS-2</strain>
    </source>
</reference>
<comment type="caution">
    <text evidence="2">The sequence shown here is derived from an EMBL/GenBank/DDBJ whole genome shotgun (WGS) entry which is preliminary data.</text>
</comment>
<keyword evidence="1" id="KW-0812">Transmembrane</keyword>
<dbReference type="AlphaFoldDB" id="W7QKL9"/>
<gene>
    <name evidence="2" type="ORF">DS2_16719</name>
</gene>
<evidence type="ECO:0000256" key="1">
    <source>
        <dbReference type="SAM" id="Phobius"/>
    </source>
</evidence>
<dbReference type="Proteomes" id="UP000019276">
    <property type="component" value="Unassembled WGS sequence"/>
</dbReference>
<keyword evidence="1" id="KW-0472">Membrane</keyword>
<protein>
    <submittedName>
        <fullName evidence="2">Uncharacterized protein</fullName>
    </submittedName>
</protein>